<keyword evidence="1" id="KW-0732">Signal</keyword>
<evidence type="ECO:0000256" key="1">
    <source>
        <dbReference type="SAM" id="SignalP"/>
    </source>
</evidence>
<accession>A0A9E4K7Y7</accession>
<evidence type="ECO:0000313" key="2">
    <source>
        <dbReference type="EMBL" id="MCG7941307.1"/>
    </source>
</evidence>
<protein>
    <submittedName>
        <fullName evidence="2">Uncharacterized protein</fullName>
    </submittedName>
</protein>
<proteinExistence type="predicted"/>
<dbReference type="PROSITE" id="PS51257">
    <property type="entry name" value="PROKAR_LIPOPROTEIN"/>
    <property type="match status" value="1"/>
</dbReference>
<feature type="chain" id="PRO_5039197422" evidence="1">
    <location>
        <begin position="19"/>
        <end position="165"/>
    </location>
</feature>
<evidence type="ECO:0000313" key="3">
    <source>
        <dbReference type="Proteomes" id="UP000886687"/>
    </source>
</evidence>
<comment type="caution">
    <text evidence="2">The sequence shown here is derived from an EMBL/GenBank/DDBJ whole genome shotgun (WGS) entry which is preliminary data.</text>
</comment>
<gene>
    <name evidence="2" type="ORF">JAZ04_20945</name>
</gene>
<reference evidence="2" key="1">
    <citation type="journal article" date="2021" name="Proc. Natl. Acad. Sci. U.S.A.">
        <title>Global biogeography of chemosynthetic symbionts reveals both localized and globally distributed symbiont groups. .</title>
        <authorList>
            <person name="Osvatic J.T."/>
            <person name="Wilkins L.G.E."/>
            <person name="Leibrecht L."/>
            <person name="Leray M."/>
            <person name="Zauner S."/>
            <person name="Polzin J."/>
            <person name="Camacho Y."/>
            <person name="Gros O."/>
            <person name="van Gils J.A."/>
            <person name="Eisen J.A."/>
            <person name="Petersen J.M."/>
            <person name="Yuen B."/>
        </authorList>
    </citation>
    <scope>NUCLEOTIDE SEQUENCE</scope>
    <source>
        <strain evidence="2">MAGL173</strain>
    </source>
</reference>
<feature type="signal peptide" evidence="1">
    <location>
        <begin position="1"/>
        <end position="18"/>
    </location>
</feature>
<name>A0A9E4K7Y7_9GAMM</name>
<sequence>MLKNLILAVMATFSLLIAGCNGGGDDVEVEEFRINGSSSELEDGRVTIDSAINNGEFELVWEVDDDNASGYNAYFWLSVNSNLDEDNDIRFYYVWCGEYGRCDHDDRNDEECWFDNNLEMVCEDDDNYEYDVDELIDSLPEDLYIIIEACNGADCDTEVVPVRLR</sequence>
<dbReference type="AlphaFoldDB" id="A0A9E4K7Y7"/>
<dbReference type="Proteomes" id="UP000886687">
    <property type="component" value="Unassembled WGS sequence"/>
</dbReference>
<dbReference type="EMBL" id="JAEPDI010000024">
    <property type="protein sequence ID" value="MCG7941307.1"/>
    <property type="molecule type" value="Genomic_DNA"/>
</dbReference>
<organism evidence="2 3">
    <name type="scientific">Candidatus Thiodiazotropha lotti</name>
    <dbReference type="NCBI Taxonomy" id="2792787"/>
    <lineage>
        <taxon>Bacteria</taxon>
        <taxon>Pseudomonadati</taxon>
        <taxon>Pseudomonadota</taxon>
        <taxon>Gammaproteobacteria</taxon>
        <taxon>Chromatiales</taxon>
        <taxon>Sedimenticolaceae</taxon>
        <taxon>Candidatus Thiodiazotropha</taxon>
    </lineage>
</organism>